<dbReference type="AlphaFoldDB" id="A0A662ZHG2"/>
<gene>
    <name evidence="2" type="ORF">SAMN02910344_01313</name>
</gene>
<dbReference type="Proteomes" id="UP000243745">
    <property type="component" value="Unassembled WGS sequence"/>
</dbReference>
<keyword evidence="3" id="KW-1185">Reference proteome</keyword>
<accession>A0A662ZHG2</accession>
<proteinExistence type="predicted"/>
<keyword evidence="1" id="KW-0812">Transmembrane</keyword>
<protein>
    <recommendedName>
        <fullName evidence="4">SPFH domain / Band 7 family protein</fullName>
    </recommendedName>
</protein>
<keyword evidence="1" id="KW-1133">Transmembrane helix</keyword>
<organism evidence="2 3">
    <name type="scientific">Ruminobacter amylophilus</name>
    <dbReference type="NCBI Taxonomy" id="867"/>
    <lineage>
        <taxon>Bacteria</taxon>
        <taxon>Pseudomonadati</taxon>
        <taxon>Pseudomonadota</taxon>
        <taxon>Gammaproteobacteria</taxon>
        <taxon>Aeromonadales</taxon>
        <taxon>Succinivibrionaceae</taxon>
        <taxon>Ruminobacter</taxon>
    </lineage>
</organism>
<dbReference type="RefSeq" id="WP_093142159.1">
    <property type="nucleotide sequence ID" value="NZ_FOXF01000021.1"/>
</dbReference>
<evidence type="ECO:0008006" key="4">
    <source>
        <dbReference type="Google" id="ProtNLM"/>
    </source>
</evidence>
<evidence type="ECO:0000313" key="3">
    <source>
        <dbReference type="Proteomes" id="UP000243745"/>
    </source>
</evidence>
<keyword evidence="1" id="KW-0472">Membrane</keyword>
<reference evidence="2 3" key="1">
    <citation type="submission" date="2016-10" db="EMBL/GenBank/DDBJ databases">
        <authorList>
            <person name="Varghese N."/>
            <person name="Submissions S."/>
        </authorList>
    </citation>
    <scope>NUCLEOTIDE SEQUENCE [LARGE SCALE GENOMIC DNA]</scope>
    <source>
        <strain evidence="2 3">DSM 1361</strain>
    </source>
</reference>
<dbReference type="EMBL" id="FOXF01000021">
    <property type="protein sequence ID" value="SFP40978.1"/>
    <property type="molecule type" value="Genomic_DNA"/>
</dbReference>
<evidence type="ECO:0000256" key="1">
    <source>
        <dbReference type="SAM" id="Phobius"/>
    </source>
</evidence>
<evidence type="ECO:0000313" key="2">
    <source>
        <dbReference type="EMBL" id="SFP40978.1"/>
    </source>
</evidence>
<sequence>MKSDFMRIAIPVVVISMFIKFIWIAGREQLFKQCAQDKILVVYSKIRNVKVLKYVRSGRVLVLPYIQDYSYMDSIEVFANVMEENILTHDSLVISSVWVDAKVMMVENEENIEKAVHMLFNKSYPDICDMVEKIIRKQIPPAVASFTREKHIQKTI</sequence>
<name>A0A662ZHG2_9GAMM</name>
<feature type="transmembrane region" description="Helical" evidence="1">
    <location>
        <begin position="6"/>
        <end position="26"/>
    </location>
</feature>